<accession>A0A7N9DDQ1</accession>
<evidence type="ECO:0000313" key="2">
    <source>
        <dbReference type="Proteomes" id="UP000233100"/>
    </source>
</evidence>
<reference evidence="1" key="3">
    <citation type="submission" date="2025-09" db="UniProtKB">
        <authorList>
            <consortium name="Ensembl"/>
        </authorList>
    </citation>
    <scope>IDENTIFICATION</scope>
</reference>
<evidence type="ECO:0000313" key="1">
    <source>
        <dbReference type="Ensembl" id="ENSMFAP00000062626.1"/>
    </source>
</evidence>
<organism evidence="1 2">
    <name type="scientific">Macaca fascicularis</name>
    <name type="common">Crab-eating macaque</name>
    <name type="synonym">Cynomolgus monkey</name>
    <dbReference type="NCBI Taxonomy" id="9541"/>
    <lineage>
        <taxon>Eukaryota</taxon>
        <taxon>Metazoa</taxon>
        <taxon>Chordata</taxon>
        <taxon>Craniata</taxon>
        <taxon>Vertebrata</taxon>
        <taxon>Euteleostomi</taxon>
        <taxon>Mammalia</taxon>
        <taxon>Eutheria</taxon>
        <taxon>Euarchontoglires</taxon>
        <taxon>Primates</taxon>
        <taxon>Haplorrhini</taxon>
        <taxon>Catarrhini</taxon>
        <taxon>Cercopithecidae</taxon>
        <taxon>Cercopithecinae</taxon>
        <taxon>Macaca</taxon>
    </lineage>
</organism>
<dbReference type="GeneTree" id="ENSGT01120000271815"/>
<dbReference type="PANTHER" id="PTHR12138:SF152">
    <property type="entry name" value="C2H2-TYPE DOMAIN-CONTAINING PROTEIN"/>
    <property type="match status" value="1"/>
</dbReference>
<protein>
    <submittedName>
        <fullName evidence="1">Uncharacterized protein</fullName>
    </submittedName>
</protein>
<sequence length="157" mass="17292">MDLAIYDLRSFCVQYLFFFGNGVSLLFPRLECNGLISAHHLCLPGSSNSASASRVAGITGMHHHAWLILCLVERGFLHVSQAGLELLTSGDLPASPSQSAGITGMSHRTQPHVQYLMVSCPLRGKQKKYLAPFYNLISIPLFSLYCNVRLTIPPQVF</sequence>
<reference evidence="1" key="2">
    <citation type="submission" date="2025-08" db="UniProtKB">
        <authorList>
            <consortium name="Ensembl"/>
        </authorList>
    </citation>
    <scope>IDENTIFICATION</scope>
</reference>
<reference evidence="1 2" key="1">
    <citation type="submission" date="2013-03" db="EMBL/GenBank/DDBJ databases">
        <authorList>
            <person name="Warren W."/>
            <person name="Wilson R.K."/>
        </authorList>
    </citation>
    <scope>NUCLEOTIDE SEQUENCE</scope>
</reference>
<keyword evidence="2" id="KW-1185">Reference proteome</keyword>
<dbReference type="PANTHER" id="PTHR12138">
    <property type="entry name" value="PRIMATE-EXPANDED PROTEIN FAMILY"/>
    <property type="match status" value="1"/>
</dbReference>
<name>A0A7N9DDQ1_MACFA</name>
<proteinExistence type="predicted"/>
<dbReference type="AlphaFoldDB" id="A0A7N9DDQ1"/>
<dbReference type="Ensembl" id="ENSMFAT00000090201.1">
    <property type="protein sequence ID" value="ENSMFAP00000062626.1"/>
    <property type="gene ID" value="ENSMFAG00000064316.1"/>
</dbReference>
<dbReference type="PRINTS" id="PR02045">
    <property type="entry name" value="F138DOMAIN"/>
</dbReference>
<dbReference type="Proteomes" id="UP000233100">
    <property type="component" value="Chromosome 5"/>
</dbReference>